<dbReference type="HAMAP" id="MF_01151">
    <property type="entry name" value="GrpE"/>
    <property type="match status" value="1"/>
</dbReference>
<keyword evidence="3" id="KW-0963">Cytoplasm</keyword>
<evidence type="ECO:0000256" key="1">
    <source>
        <dbReference type="ARBA" id="ARBA00009054"/>
    </source>
</evidence>
<sequence length="173" mass="19429">MSKRKNIDDTNVQNYEKKIAELVATIDKVEDEKLVVENQLKKALADYHNLTASMGKRQALSIFNLKKKLCEDFMPVIDSIALSIESEKTLKLDDKEKSWFEGVLAIFESMKKSFEGIGLKTYLPNIGDMFDTSIHEALAISQDGKPGEITSVIQPGYTLDDIVIRTSKVIVSK</sequence>
<comment type="caution">
    <text evidence="6">The sequence shown here is derived from an EMBL/GenBank/DDBJ whole genome shotgun (WGS) entry which is preliminary data.</text>
</comment>
<dbReference type="GO" id="GO:0005737">
    <property type="term" value="C:cytoplasm"/>
    <property type="evidence" value="ECO:0007669"/>
    <property type="project" value="UniProtKB-SubCell"/>
</dbReference>
<dbReference type="GO" id="GO:0042803">
    <property type="term" value="F:protein homodimerization activity"/>
    <property type="evidence" value="ECO:0007669"/>
    <property type="project" value="InterPro"/>
</dbReference>
<protein>
    <recommendedName>
        <fullName evidence="3">Protein GrpE</fullName>
    </recommendedName>
    <alternativeName>
        <fullName evidence="3">HSP-70 cofactor</fullName>
    </alternativeName>
</protein>
<dbReference type="Proteomes" id="UP000545876">
    <property type="component" value="Unassembled WGS sequence"/>
</dbReference>
<dbReference type="GO" id="GO:0000774">
    <property type="term" value="F:adenyl-nucleotide exchange factor activity"/>
    <property type="evidence" value="ECO:0007669"/>
    <property type="project" value="InterPro"/>
</dbReference>
<dbReference type="SUPFAM" id="SSF58014">
    <property type="entry name" value="Coiled-coil domain of nucleotide exchange factor GrpE"/>
    <property type="match status" value="1"/>
</dbReference>
<dbReference type="GO" id="GO:0051087">
    <property type="term" value="F:protein-folding chaperone binding"/>
    <property type="evidence" value="ECO:0007669"/>
    <property type="project" value="InterPro"/>
</dbReference>
<evidence type="ECO:0000256" key="4">
    <source>
        <dbReference type="RuleBase" id="RU004478"/>
    </source>
</evidence>
<evidence type="ECO:0000313" key="6">
    <source>
        <dbReference type="EMBL" id="NLD25166.1"/>
    </source>
</evidence>
<dbReference type="GO" id="GO:0006457">
    <property type="term" value="P:protein folding"/>
    <property type="evidence" value="ECO:0007669"/>
    <property type="project" value="InterPro"/>
</dbReference>
<comment type="subcellular location">
    <subcellularLocation>
        <location evidence="3">Cytoplasm</location>
    </subcellularLocation>
</comment>
<organism evidence="6 7">
    <name type="scientific">Candidatus Dojkabacteria bacterium</name>
    <dbReference type="NCBI Taxonomy" id="2099670"/>
    <lineage>
        <taxon>Bacteria</taxon>
        <taxon>Candidatus Dojkabacteria</taxon>
    </lineage>
</organism>
<evidence type="ECO:0000313" key="7">
    <source>
        <dbReference type="Proteomes" id="UP000545876"/>
    </source>
</evidence>
<keyword evidence="3" id="KW-0346">Stress response</keyword>
<evidence type="ECO:0000256" key="5">
    <source>
        <dbReference type="SAM" id="Coils"/>
    </source>
</evidence>
<keyword evidence="2 3" id="KW-0143">Chaperone</keyword>
<gene>
    <name evidence="3" type="primary">grpE</name>
    <name evidence="6" type="ORF">GX656_00790</name>
</gene>
<feature type="coiled-coil region" evidence="5">
    <location>
        <begin position="12"/>
        <end position="46"/>
    </location>
</feature>
<accession>A0A847D072</accession>
<keyword evidence="5" id="KW-0175">Coiled coil</keyword>
<dbReference type="PANTHER" id="PTHR21237:SF23">
    <property type="entry name" value="GRPE PROTEIN HOMOLOG, MITOCHONDRIAL"/>
    <property type="match status" value="1"/>
</dbReference>
<dbReference type="EMBL" id="JAAZBX010000002">
    <property type="protein sequence ID" value="NLD25166.1"/>
    <property type="molecule type" value="Genomic_DNA"/>
</dbReference>
<dbReference type="InterPro" id="IPR013805">
    <property type="entry name" value="GrpE_CC"/>
</dbReference>
<dbReference type="Gene3D" id="2.30.22.10">
    <property type="entry name" value="Head domain of nucleotide exchange factor GrpE"/>
    <property type="match status" value="1"/>
</dbReference>
<comment type="subunit">
    <text evidence="3">Homodimer.</text>
</comment>
<comment type="similarity">
    <text evidence="1 3 4">Belongs to the GrpE family.</text>
</comment>
<dbReference type="Gene3D" id="3.90.20.20">
    <property type="match status" value="1"/>
</dbReference>
<reference evidence="6 7" key="1">
    <citation type="journal article" date="2020" name="Biotechnol. Biofuels">
        <title>New insights from the biogas microbiome by comprehensive genome-resolved metagenomics of nearly 1600 species originating from multiple anaerobic digesters.</title>
        <authorList>
            <person name="Campanaro S."/>
            <person name="Treu L."/>
            <person name="Rodriguez-R L.M."/>
            <person name="Kovalovszki A."/>
            <person name="Ziels R.M."/>
            <person name="Maus I."/>
            <person name="Zhu X."/>
            <person name="Kougias P.G."/>
            <person name="Basile A."/>
            <person name="Luo G."/>
            <person name="Schluter A."/>
            <person name="Konstantinidis K.T."/>
            <person name="Angelidaki I."/>
        </authorList>
    </citation>
    <scope>NUCLEOTIDE SEQUENCE [LARGE SCALE GENOMIC DNA]</scope>
    <source>
        <strain evidence="6">AS06rmzACSIP_65</strain>
    </source>
</reference>
<comment type="function">
    <text evidence="3">Participates actively in the response to hyperosmotic and heat shock by preventing the aggregation of stress-denatured proteins, in association with DnaK and GrpE. It is the nucleotide exchange factor for DnaK and may function as a thermosensor. Unfolded proteins bind initially to DnaJ; upon interaction with the DnaJ-bound protein, DnaK hydrolyzes its bound ATP, resulting in the formation of a stable complex. GrpE releases ADP from DnaK; ATP binding to DnaK triggers the release of the substrate protein, thus completing the reaction cycle. Several rounds of ATP-dependent interactions between DnaJ, DnaK and GrpE are required for fully efficient folding.</text>
</comment>
<dbReference type="InterPro" id="IPR000740">
    <property type="entry name" value="GrpE"/>
</dbReference>
<dbReference type="PRINTS" id="PR00773">
    <property type="entry name" value="GRPEPROTEIN"/>
</dbReference>
<dbReference type="InterPro" id="IPR009012">
    <property type="entry name" value="GrpE_head"/>
</dbReference>
<evidence type="ECO:0000256" key="3">
    <source>
        <dbReference type="HAMAP-Rule" id="MF_01151"/>
    </source>
</evidence>
<dbReference type="SUPFAM" id="SSF51064">
    <property type="entry name" value="Head domain of nucleotide exchange factor GrpE"/>
    <property type="match status" value="1"/>
</dbReference>
<dbReference type="GO" id="GO:0051082">
    <property type="term" value="F:unfolded protein binding"/>
    <property type="evidence" value="ECO:0007669"/>
    <property type="project" value="TreeGrafter"/>
</dbReference>
<proteinExistence type="inferred from homology"/>
<evidence type="ECO:0000256" key="2">
    <source>
        <dbReference type="ARBA" id="ARBA00023186"/>
    </source>
</evidence>
<dbReference type="AlphaFoldDB" id="A0A847D072"/>
<dbReference type="Pfam" id="PF01025">
    <property type="entry name" value="GrpE"/>
    <property type="match status" value="1"/>
</dbReference>
<dbReference type="PANTHER" id="PTHR21237">
    <property type="entry name" value="GRPE PROTEIN"/>
    <property type="match status" value="1"/>
</dbReference>
<name>A0A847D072_9BACT</name>